<dbReference type="SMART" id="SM01204">
    <property type="entry name" value="FIST_C"/>
    <property type="match status" value="1"/>
</dbReference>
<feature type="region of interest" description="Disordered" evidence="1">
    <location>
        <begin position="231"/>
        <end position="253"/>
    </location>
</feature>
<evidence type="ECO:0000256" key="1">
    <source>
        <dbReference type="SAM" id="MobiDB-lite"/>
    </source>
</evidence>
<reference evidence="4" key="1">
    <citation type="submission" date="2014-05" db="EMBL/GenBank/DDBJ databases">
        <title>The transcriptome of the halophilic microalga Tetraselmis sp. GSL018 isolated from the Great Salt Lake, Utah.</title>
        <authorList>
            <person name="Jinkerson R.E."/>
            <person name="D'Adamo S."/>
            <person name="Posewitz M.C."/>
        </authorList>
    </citation>
    <scope>NUCLEOTIDE SEQUENCE</scope>
    <source>
        <strain evidence="4">GSL018</strain>
    </source>
</reference>
<dbReference type="PANTHER" id="PTHR14939:SF5">
    <property type="entry name" value="F-BOX ONLY PROTEIN 22"/>
    <property type="match status" value="1"/>
</dbReference>
<proteinExistence type="predicted"/>
<feature type="compositionally biased region" description="Polar residues" evidence="1">
    <location>
        <begin position="1"/>
        <end position="17"/>
    </location>
</feature>
<dbReference type="PANTHER" id="PTHR14939">
    <property type="entry name" value="F-BOX ONLY PROTEIN 22"/>
    <property type="match status" value="1"/>
</dbReference>
<dbReference type="Pfam" id="PF08495">
    <property type="entry name" value="FIST"/>
    <property type="match status" value="1"/>
</dbReference>
<organism evidence="4">
    <name type="scientific">Tetraselmis sp. GSL018</name>
    <dbReference type="NCBI Taxonomy" id="582737"/>
    <lineage>
        <taxon>Eukaryota</taxon>
        <taxon>Viridiplantae</taxon>
        <taxon>Chlorophyta</taxon>
        <taxon>core chlorophytes</taxon>
        <taxon>Chlorodendrophyceae</taxon>
        <taxon>Chlorodendrales</taxon>
        <taxon>Chlorodendraceae</taxon>
        <taxon>Tetraselmis</taxon>
    </lineage>
</organism>
<gene>
    <name evidence="4" type="ORF">TSPGSL018_17337</name>
</gene>
<feature type="region of interest" description="Disordered" evidence="1">
    <location>
        <begin position="549"/>
        <end position="569"/>
    </location>
</feature>
<dbReference type="GO" id="GO:0000209">
    <property type="term" value="P:protein polyubiquitination"/>
    <property type="evidence" value="ECO:0007669"/>
    <property type="project" value="TreeGrafter"/>
</dbReference>
<feature type="domain" description="FIST C-domain" evidence="3">
    <location>
        <begin position="366"/>
        <end position="521"/>
    </location>
</feature>
<dbReference type="InterPro" id="IPR019494">
    <property type="entry name" value="FIST_C"/>
</dbReference>
<name>A0A061S025_9CHLO</name>
<protein>
    <submittedName>
        <fullName evidence="4">Fist n domain protein</fullName>
    </submittedName>
</protein>
<dbReference type="SMART" id="SM00897">
    <property type="entry name" value="FIST"/>
    <property type="match status" value="1"/>
</dbReference>
<accession>A0A061S025</accession>
<feature type="region of interest" description="Disordered" evidence="1">
    <location>
        <begin position="1"/>
        <end position="31"/>
    </location>
</feature>
<dbReference type="AlphaFoldDB" id="A0A061S025"/>
<dbReference type="Pfam" id="PF10442">
    <property type="entry name" value="FIST_C"/>
    <property type="match status" value="1"/>
</dbReference>
<feature type="non-terminal residue" evidence="4">
    <location>
        <position position="569"/>
    </location>
</feature>
<sequence length="569" mass="60930">MKMSSSSCTLLGTSAVTSRDRQGKVSSGTFHNRSHHLHVSVSLSSVNRTFRQGTRKVRLPLRTANDPTRFPSAVFASKDVGNTLGDEYFHEDPSERFHWTSAVSKAAVLDIALEQAVRICRSQLPEGSAEPTLAIVWASSRFCTAYSAILEKLKALVPSVETIVGSSGFGVIGGAEGDGLSEGPLPPEEVELVPAVSLTLAVLPGVEVTSFRVTPSTIPDADAPPDRWAELTGVPLPAPSQGEGEGAPNADEDRPHFVLFIDPSFREVQEVLQGLDFAYPESTKVGGLASSTSMQEQWCTFWSGEGQRGTCYGGMVGLALRGNGLSMQSVVAQGCRQIGDETLTITAGERNLVAEVQDGAGRTKTPLQALQEMVAALSPEDQMLAQKTIMVALTQDSLKSPEELEAGDFLIRGLQGADPERGLLAVGDSVKVGQRMRFMVRDRMGAMEDLKQHLQDYKRQELRNSFLGSETRESPFGAVLFSCNGRGTGLFSQPNFDSRTFAEYIPVNVSGVFCNGEVGQVGSSTYLHGFTAVFGIIMQHVRSFCRLSPSSSSVSAGRSQGPKEGGLGT</sequence>
<evidence type="ECO:0000313" key="4">
    <source>
        <dbReference type="EMBL" id="JAC77578.1"/>
    </source>
</evidence>
<feature type="domain" description="FIST" evidence="2">
    <location>
        <begin position="130"/>
        <end position="360"/>
    </location>
</feature>
<dbReference type="EMBL" id="GBEZ01007917">
    <property type="protein sequence ID" value="JAC77578.1"/>
    <property type="molecule type" value="Transcribed_RNA"/>
</dbReference>
<dbReference type="InterPro" id="IPR013702">
    <property type="entry name" value="FIST_domain_N"/>
</dbReference>
<evidence type="ECO:0000259" key="2">
    <source>
        <dbReference type="SMART" id="SM00897"/>
    </source>
</evidence>
<dbReference type="GO" id="GO:0032436">
    <property type="term" value="P:positive regulation of proteasomal ubiquitin-dependent protein catabolic process"/>
    <property type="evidence" value="ECO:0007669"/>
    <property type="project" value="TreeGrafter"/>
</dbReference>
<evidence type="ECO:0000259" key="3">
    <source>
        <dbReference type="SMART" id="SM01204"/>
    </source>
</evidence>
<feature type="compositionally biased region" description="Low complexity" evidence="1">
    <location>
        <begin position="549"/>
        <end position="559"/>
    </location>
</feature>